<organism evidence="2 3">
    <name type="scientific">Zoogloea ramigera</name>
    <dbReference type="NCBI Taxonomy" id="350"/>
    <lineage>
        <taxon>Bacteria</taxon>
        <taxon>Pseudomonadati</taxon>
        <taxon>Pseudomonadota</taxon>
        <taxon>Betaproteobacteria</taxon>
        <taxon>Rhodocyclales</taxon>
        <taxon>Zoogloeaceae</taxon>
        <taxon>Zoogloea</taxon>
    </lineage>
</organism>
<evidence type="ECO:0000313" key="3">
    <source>
        <dbReference type="Proteomes" id="UP000318422"/>
    </source>
</evidence>
<name>A0A4Y4CY75_ZOORA</name>
<gene>
    <name evidence="2" type="ORF">ZRA01_15830</name>
</gene>
<keyword evidence="1" id="KW-1133">Transmembrane helix</keyword>
<protein>
    <submittedName>
        <fullName evidence="2">Uncharacterized protein</fullName>
    </submittedName>
</protein>
<evidence type="ECO:0000256" key="1">
    <source>
        <dbReference type="SAM" id="Phobius"/>
    </source>
</evidence>
<reference evidence="2 3" key="1">
    <citation type="submission" date="2019-06" db="EMBL/GenBank/DDBJ databases">
        <title>Whole genome shotgun sequence of Zoogloea ramigera NBRC 15342.</title>
        <authorList>
            <person name="Hosoyama A."/>
            <person name="Uohara A."/>
            <person name="Ohji S."/>
            <person name="Ichikawa N."/>
        </authorList>
    </citation>
    <scope>NUCLEOTIDE SEQUENCE [LARGE SCALE GENOMIC DNA]</scope>
    <source>
        <strain evidence="2 3">NBRC 15342</strain>
    </source>
</reference>
<dbReference type="Proteomes" id="UP000318422">
    <property type="component" value="Unassembled WGS sequence"/>
</dbReference>
<feature type="transmembrane region" description="Helical" evidence="1">
    <location>
        <begin position="207"/>
        <end position="228"/>
    </location>
</feature>
<keyword evidence="1" id="KW-0812">Transmembrane</keyword>
<dbReference type="EMBL" id="BJNV01000021">
    <property type="protein sequence ID" value="GEC95510.1"/>
    <property type="molecule type" value="Genomic_DNA"/>
</dbReference>
<feature type="transmembrane region" description="Helical" evidence="1">
    <location>
        <begin position="78"/>
        <end position="97"/>
    </location>
</feature>
<feature type="transmembrane region" description="Helical" evidence="1">
    <location>
        <begin position="164"/>
        <end position="186"/>
    </location>
</feature>
<dbReference type="AlphaFoldDB" id="A0A4Y4CY75"/>
<feature type="transmembrane region" description="Helical" evidence="1">
    <location>
        <begin position="53"/>
        <end position="71"/>
    </location>
</feature>
<feature type="transmembrane region" description="Helical" evidence="1">
    <location>
        <begin position="141"/>
        <end position="158"/>
    </location>
</feature>
<proteinExistence type="predicted"/>
<sequence>MALAPSGFAAVAARRVGLAGLAACLAWYASLSVAEFPETAFALLAPHVSRPMLYLLPIWSVGLGVVLLLAVRVCLPAARWLVPLPCFTLWPALIALTALPEPALVWFPLGFAGGIGMLALEPRWESLRLAGRARRAAGERLILGVVPAATILSGAAGAESPALSLFAVLMAALSSLIAFRAHASFLSMCRYLTALREPGDGDGGRSALIVMACLWLWPVWVFDGWGWFVTGGPSRR</sequence>
<keyword evidence="1" id="KW-0472">Membrane</keyword>
<keyword evidence="3" id="KW-1185">Reference proteome</keyword>
<evidence type="ECO:0000313" key="2">
    <source>
        <dbReference type="EMBL" id="GEC95510.1"/>
    </source>
</evidence>
<accession>A0A4Y4CY75</accession>
<comment type="caution">
    <text evidence="2">The sequence shown here is derived from an EMBL/GenBank/DDBJ whole genome shotgun (WGS) entry which is preliminary data.</text>
</comment>
<feature type="transmembrane region" description="Helical" evidence="1">
    <location>
        <begin position="103"/>
        <end position="120"/>
    </location>
</feature>